<dbReference type="RefSeq" id="WP_245929033.1">
    <property type="nucleotide sequence ID" value="NZ_PYGA01000020.1"/>
</dbReference>
<dbReference type="InterPro" id="IPR005627">
    <property type="entry name" value="CutC-like"/>
</dbReference>
<dbReference type="EMBL" id="PYGA01000020">
    <property type="protein sequence ID" value="PSK91344.1"/>
    <property type="molecule type" value="Genomic_DNA"/>
</dbReference>
<comment type="similarity">
    <text evidence="1 2">Belongs to the CutC family.</text>
</comment>
<gene>
    <name evidence="2" type="primary">cutC</name>
    <name evidence="4" type="ORF">CLV63_12070</name>
</gene>
<proteinExistence type="inferred from homology"/>
<dbReference type="FunFam" id="3.20.20.380:FF:000001">
    <property type="entry name" value="Copper homeostasis protein CutC"/>
    <property type="match status" value="1"/>
</dbReference>
<dbReference type="Pfam" id="PF03932">
    <property type="entry name" value="CutC"/>
    <property type="match status" value="1"/>
</dbReference>
<keyword evidence="5" id="KW-1185">Reference proteome</keyword>
<name>A0A2P8D294_9ACTN</name>
<evidence type="ECO:0000256" key="3">
    <source>
        <dbReference type="SAM" id="MobiDB-lite"/>
    </source>
</evidence>
<evidence type="ECO:0000256" key="2">
    <source>
        <dbReference type="HAMAP-Rule" id="MF_00795"/>
    </source>
</evidence>
<dbReference type="AlphaFoldDB" id="A0A2P8D294"/>
<comment type="caution">
    <text evidence="2">Once thought to be involved in copper homeostasis, experiments in E.coli have shown this is not the case.</text>
</comment>
<dbReference type="Gene3D" id="3.20.20.380">
    <property type="entry name" value="Copper homeostasis (CutC) domain"/>
    <property type="match status" value="1"/>
</dbReference>
<comment type="caution">
    <text evidence="4">The sequence shown here is derived from an EMBL/GenBank/DDBJ whole genome shotgun (WGS) entry which is preliminary data.</text>
</comment>
<evidence type="ECO:0000313" key="5">
    <source>
        <dbReference type="Proteomes" id="UP000240542"/>
    </source>
</evidence>
<reference evidence="4 5" key="1">
    <citation type="submission" date="2018-03" db="EMBL/GenBank/DDBJ databases">
        <title>Genomic Encyclopedia of Archaeal and Bacterial Type Strains, Phase II (KMG-II): from individual species to whole genera.</title>
        <authorList>
            <person name="Goeker M."/>
        </authorList>
    </citation>
    <scope>NUCLEOTIDE SEQUENCE [LARGE SCALE GENOMIC DNA]</scope>
    <source>
        <strain evidence="4 5">DSM 45312</strain>
    </source>
</reference>
<dbReference type="PANTHER" id="PTHR12598:SF0">
    <property type="entry name" value="COPPER HOMEOSTASIS PROTEIN CUTC HOMOLOG"/>
    <property type="match status" value="1"/>
</dbReference>
<dbReference type="HAMAP" id="MF_00795">
    <property type="entry name" value="CutC"/>
    <property type="match status" value="1"/>
</dbReference>
<comment type="subcellular location">
    <subcellularLocation>
        <location evidence="2">Cytoplasm</location>
    </subcellularLocation>
</comment>
<dbReference type="SUPFAM" id="SSF110395">
    <property type="entry name" value="CutC-like"/>
    <property type="match status" value="1"/>
</dbReference>
<dbReference type="InterPro" id="IPR036822">
    <property type="entry name" value="CutC-like_dom_sf"/>
</dbReference>
<evidence type="ECO:0000256" key="1">
    <source>
        <dbReference type="ARBA" id="ARBA00007768"/>
    </source>
</evidence>
<protein>
    <recommendedName>
        <fullName evidence="2">PF03932 family protein CutC</fullName>
    </recommendedName>
</protein>
<dbReference type="Proteomes" id="UP000240542">
    <property type="component" value="Unassembled WGS sequence"/>
</dbReference>
<organism evidence="4 5">
    <name type="scientific">Murinocardiopsis flavida</name>
    <dbReference type="NCBI Taxonomy" id="645275"/>
    <lineage>
        <taxon>Bacteria</taxon>
        <taxon>Bacillati</taxon>
        <taxon>Actinomycetota</taxon>
        <taxon>Actinomycetes</taxon>
        <taxon>Streptosporangiales</taxon>
        <taxon>Nocardiopsidaceae</taxon>
        <taxon>Murinocardiopsis</taxon>
    </lineage>
</organism>
<sequence>MKFEIVVESVAGAITAERTGADRVELVSALVDGGLTPTVGAVERTLDATSRIGVFPIIRARGGDFVYDEHEAAVMERDAAILRKVGVPGVVIGALTPDGRIDRPVVERLIAAADGAEVTFHRAFDVAADPRAALDELIDLGVARVLTSGQEATAGEGAPLIAELVRRAAGRIIVMPGGGVREDTAGAIVAATGAEELHFSGGDTAPSPATHQNPKVAMGGGRVPPESERRVTSAERIVRIMRAAKG</sequence>
<feature type="region of interest" description="Disordered" evidence="3">
    <location>
        <begin position="199"/>
        <end position="232"/>
    </location>
</feature>
<evidence type="ECO:0000313" key="4">
    <source>
        <dbReference type="EMBL" id="PSK91344.1"/>
    </source>
</evidence>
<accession>A0A2P8D294</accession>
<keyword evidence="2" id="KW-0963">Cytoplasm</keyword>
<dbReference type="GO" id="GO:0005737">
    <property type="term" value="C:cytoplasm"/>
    <property type="evidence" value="ECO:0007669"/>
    <property type="project" value="UniProtKB-SubCell"/>
</dbReference>
<dbReference type="PANTHER" id="PTHR12598">
    <property type="entry name" value="COPPER HOMEOSTASIS PROTEIN CUTC"/>
    <property type="match status" value="1"/>
</dbReference>
<dbReference type="GO" id="GO:0005507">
    <property type="term" value="F:copper ion binding"/>
    <property type="evidence" value="ECO:0007669"/>
    <property type="project" value="TreeGrafter"/>
</dbReference>